<dbReference type="RefSeq" id="WP_182529848.1">
    <property type="nucleotide sequence ID" value="NZ_JACGXL010000001.1"/>
</dbReference>
<organism evidence="4 5">
    <name type="scientific">Dokdonella fugitiva</name>
    <dbReference type="NCBI Taxonomy" id="328517"/>
    <lineage>
        <taxon>Bacteria</taxon>
        <taxon>Pseudomonadati</taxon>
        <taxon>Pseudomonadota</taxon>
        <taxon>Gammaproteobacteria</taxon>
        <taxon>Lysobacterales</taxon>
        <taxon>Rhodanobacteraceae</taxon>
        <taxon>Dokdonella</taxon>
    </lineage>
</organism>
<dbReference type="SUPFAM" id="SSF53335">
    <property type="entry name" value="S-adenosyl-L-methionine-dependent methyltransferases"/>
    <property type="match status" value="1"/>
</dbReference>
<dbReference type="Proteomes" id="UP000550401">
    <property type="component" value="Unassembled WGS sequence"/>
</dbReference>
<keyword evidence="1 4" id="KW-0489">Methyltransferase</keyword>
<dbReference type="CDD" id="cd02440">
    <property type="entry name" value="AdoMet_MTases"/>
    <property type="match status" value="1"/>
</dbReference>
<dbReference type="GO" id="GO:0008168">
    <property type="term" value="F:methyltransferase activity"/>
    <property type="evidence" value="ECO:0007669"/>
    <property type="project" value="UniProtKB-KW"/>
</dbReference>
<accession>A0A839F100</accession>
<evidence type="ECO:0000313" key="4">
    <source>
        <dbReference type="EMBL" id="MBA8886800.1"/>
    </source>
</evidence>
<evidence type="ECO:0000259" key="3">
    <source>
        <dbReference type="Pfam" id="PF13649"/>
    </source>
</evidence>
<dbReference type="Pfam" id="PF13649">
    <property type="entry name" value="Methyltransf_25"/>
    <property type="match status" value="1"/>
</dbReference>
<evidence type="ECO:0000313" key="5">
    <source>
        <dbReference type="Proteomes" id="UP000550401"/>
    </source>
</evidence>
<name>A0A839F100_9GAMM</name>
<sequence>MHPERPESIDQAALWNGSAGQAWVDAQALLDALFEPIERRLVDDACRRSARRVLDIGCGSGATTLAIARVLAARGRCTGVDISQPLIAAARARPGAGADVDFVCADAQRHAFDAGAHDLLVSRFGLMFFDDPVAAFANLRHAATHDAALCGYAWRSAAENPFMTTAERAARPWLPRMSVADPHAPGQFAFAERDRVARILAGAGWADVEIDALDVPMRLPTTSLEHYFTRLGPLGRTLADVDATTRARIVSAVREAFEPFVHGDDVRFDAACWRIVARSTTVAGSGVR</sequence>
<dbReference type="PANTHER" id="PTHR43861:SF1">
    <property type="entry name" value="TRANS-ACONITATE 2-METHYLTRANSFERASE"/>
    <property type="match status" value="1"/>
</dbReference>
<keyword evidence="5" id="KW-1185">Reference proteome</keyword>
<evidence type="ECO:0000256" key="2">
    <source>
        <dbReference type="ARBA" id="ARBA00022679"/>
    </source>
</evidence>
<dbReference type="Gene3D" id="3.40.50.150">
    <property type="entry name" value="Vaccinia Virus protein VP39"/>
    <property type="match status" value="1"/>
</dbReference>
<protein>
    <submittedName>
        <fullName evidence="4">SAM-dependent methyltransferase</fullName>
    </submittedName>
</protein>
<gene>
    <name evidence="4" type="ORF">FHW12_000991</name>
</gene>
<comment type="caution">
    <text evidence="4">The sequence shown here is derived from an EMBL/GenBank/DDBJ whole genome shotgun (WGS) entry which is preliminary data.</text>
</comment>
<dbReference type="EMBL" id="JACGXL010000001">
    <property type="protein sequence ID" value="MBA8886800.1"/>
    <property type="molecule type" value="Genomic_DNA"/>
</dbReference>
<evidence type="ECO:0000256" key="1">
    <source>
        <dbReference type="ARBA" id="ARBA00022603"/>
    </source>
</evidence>
<dbReference type="InterPro" id="IPR041698">
    <property type="entry name" value="Methyltransf_25"/>
</dbReference>
<dbReference type="InterPro" id="IPR029063">
    <property type="entry name" value="SAM-dependent_MTases_sf"/>
</dbReference>
<dbReference type="GO" id="GO:0032259">
    <property type="term" value="P:methylation"/>
    <property type="evidence" value="ECO:0007669"/>
    <property type="project" value="UniProtKB-KW"/>
</dbReference>
<dbReference type="AlphaFoldDB" id="A0A839F100"/>
<reference evidence="4 5" key="1">
    <citation type="submission" date="2020-07" db="EMBL/GenBank/DDBJ databases">
        <title>Genomic Encyclopedia of Type Strains, Phase IV (KMG-V): Genome sequencing to study the core and pangenomes of soil and plant-associated prokaryotes.</title>
        <authorList>
            <person name="Whitman W."/>
        </authorList>
    </citation>
    <scope>NUCLEOTIDE SEQUENCE [LARGE SCALE GENOMIC DNA]</scope>
    <source>
        <strain evidence="4 5">RH2WT43</strain>
    </source>
</reference>
<keyword evidence="2 4" id="KW-0808">Transferase</keyword>
<proteinExistence type="predicted"/>
<dbReference type="PANTHER" id="PTHR43861">
    <property type="entry name" value="TRANS-ACONITATE 2-METHYLTRANSFERASE-RELATED"/>
    <property type="match status" value="1"/>
</dbReference>
<feature type="domain" description="Methyltransferase" evidence="3">
    <location>
        <begin position="53"/>
        <end position="141"/>
    </location>
</feature>